<evidence type="ECO:0000313" key="2">
    <source>
        <dbReference type="Proteomes" id="UP000770661"/>
    </source>
</evidence>
<gene>
    <name evidence="1" type="ORF">GWK47_011057</name>
</gene>
<evidence type="ECO:0000313" key="1">
    <source>
        <dbReference type="EMBL" id="KAG0715822.1"/>
    </source>
</evidence>
<reference evidence="1" key="1">
    <citation type="submission" date="2020-07" db="EMBL/GenBank/DDBJ databases">
        <title>The High-quality genome of the commercially important snow crab, Chionoecetes opilio.</title>
        <authorList>
            <person name="Jeong J.-H."/>
            <person name="Ryu S."/>
        </authorList>
    </citation>
    <scope>NUCLEOTIDE SEQUENCE</scope>
    <source>
        <strain evidence="1">MADBK_172401_WGS</strain>
        <tissue evidence="1">Digestive gland</tissue>
    </source>
</reference>
<comment type="caution">
    <text evidence="1">The sequence shown here is derived from an EMBL/GenBank/DDBJ whole genome shotgun (WGS) entry which is preliminary data.</text>
</comment>
<dbReference type="OrthoDB" id="7477527at2759"/>
<accession>A0A8J4XX33</accession>
<dbReference type="PANTHER" id="PTHR33050">
    <property type="entry name" value="REVERSE TRANSCRIPTASE DOMAIN-CONTAINING PROTEIN"/>
    <property type="match status" value="1"/>
</dbReference>
<organism evidence="1 2">
    <name type="scientific">Chionoecetes opilio</name>
    <name type="common">Atlantic snow crab</name>
    <name type="synonym">Cancer opilio</name>
    <dbReference type="NCBI Taxonomy" id="41210"/>
    <lineage>
        <taxon>Eukaryota</taxon>
        <taxon>Metazoa</taxon>
        <taxon>Ecdysozoa</taxon>
        <taxon>Arthropoda</taxon>
        <taxon>Crustacea</taxon>
        <taxon>Multicrustacea</taxon>
        <taxon>Malacostraca</taxon>
        <taxon>Eumalacostraca</taxon>
        <taxon>Eucarida</taxon>
        <taxon>Decapoda</taxon>
        <taxon>Pleocyemata</taxon>
        <taxon>Brachyura</taxon>
        <taxon>Eubrachyura</taxon>
        <taxon>Majoidea</taxon>
        <taxon>Majidae</taxon>
        <taxon>Chionoecetes</taxon>
    </lineage>
</organism>
<sequence>MSDASDVGWGYQSSDGRQGFGGWSGVERRLHINVKELLVPLLFLRSNPIPDGTALCFEMDNMVAVHCLARQGTSRSALLLSLSEQIFGLAARFHLHLSARFLPGVENVWADALSRFQGSSVEWQLHPERFALSVGVGALRRWTSLRPAALPNYRPF</sequence>
<name>A0A8J4XX33_CHIOP</name>
<dbReference type="InterPro" id="IPR052055">
    <property type="entry name" value="Hepadnavirus_pol/RT"/>
</dbReference>
<evidence type="ECO:0008006" key="3">
    <source>
        <dbReference type="Google" id="ProtNLM"/>
    </source>
</evidence>
<dbReference type="EMBL" id="JACEEZ010019338">
    <property type="protein sequence ID" value="KAG0715822.1"/>
    <property type="molecule type" value="Genomic_DNA"/>
</dbReference>
<dbReference type="PANTHER" id="PTHR33050:SF7">
    <property type="entry name" value="RIBONUCLEASE H"/>
    <property type="match status" value="1"/>
</dbReference>
<proteinExistence type="predicted"/>
<dbReference type="CDD" id="cd09275">
    <property type="entry name" value="RNase_HI_RT_DIRS1"/>
    <property type="match status" value="1"/>
</dbReference>
<protein>
    <recommendedName>
        <fullName evidence="3">RNase H type-1 domain-containing protein</fullName>
    </recommendedName>
</protein>
<dbReference type="AlphaFoldDB" id="A0A8J4XX33"/>
<dbReference type="Proteomes" id="UP000770661">
    <property type="component" value="Unassembled WGS sequence"/>
</dbReference>
<keyword evidence="2" id="KW-1185">Reference proteome</keyword>